<evidence type="ECO:0000256" key="5">
    <source>
        <dbReference type="ARBA" id="ARBA00023237"/>
    </source>
</evidence>
<dbReference type="GO" id="GO:0009279">
    <property type="term" value="C:cell outer membrane"/>
    <property type="evidence" value="ECO:0007669"/>
    <property type="project" value="UniProtKB-SubCell"/>
</dbReference>
<evidence type="ECO:0000256" key="1">
    <source>
        <dbReference type="ARBA" id="ARBA00004370"/>
    </source>
</evidence>
<keyword evidence="3" id="KW-0732">Signal</keyword>
<dbReference type="SMART" id="SM00965">
    <property type="entry name" value="STN"/>
    <property type="match status" value="1"/>
</dbReference>
<evidence type="ECO:0000313" key="9">
    <source>
        <dbReference type="EMBL" id="PHI27930.1"/>
    </source>
</evidence>
<dbReference type="STRING" id="1111728.GCA_000427805_04667"/>
<organism evidence="9 11">
    <name type="scientific">Budvicia aquatica</name>
    <dbReference type="NCBI Taxonomy" id="82979"/>
    <lineage>
        <taxon>Bacteria</taxon>
        <taxon>Pseudomonadati</taxon>
        <taxon>Pseudomonadota</taxon>
        <taxon>Gammaproteobacteria</taxon>
        <taxon>Enterobacterales</taxon>
        <taxon>Budviciaceae</taxon>
        <taxon>Budvicia</taxon>
    </lineage>
</organism>
<keyword evidence="4" id="KW-0472">Membrane</keyword>
<evidence type="ECO:0000256" key="3">
    <source>
        <dbReference type="ARBA" id="ARBA00022729"/>
    </source>
</evidence>
<dbReference type="Proteomes" id="UP000373449">
    <property type="component" value="Unassembled WGS sequence"/>
</dbReference>
<evidence type="ECO:0000313" key="11">
    <source>
        <dbReference type="Proteomes" id="UP000224974"/>
    </source>
</evidence>
<dbReference type="Proteomes" id="UP000224974">
    <property type="component" value="Unassembled WGS sequence"/>
</dbReference>
<evidence type="ECO:0000313" key="12">
    <source>
        <dbReference type="Proteomes" id="UP000373449"/>
    </source>
</evidence>
<evidence type="ECO:0000256" key="4">
    <source>
        <dbReference type="ARBA" id="ARBA00023136"/>
    </source>
</evidence>
<dbReference type="PRINTS" id="PR00811">
    <property type="entry name" value="BCTERIALGSPD"/>
</dbReference>
<proteinExistence type="inferred from homology"/>
<evidence type="ECO:0000256" key="6">
    <source>
        <dbReference type="RuleBase" id="RU004003"/>
    </source>
</evidence>
<dbReference type="PRINTS" id="PR01032">
    <property type="entry name" value="PHAGEIV"/>
</dbReference>
<keyword evidence="2 7" id="KW-0813">Transport</keyword>
<evidence type="ECO:0000259" key="8">
    <source>
        <dbReference type="SMART" id="SM00965"/>
    </source>
</evidence>
<comment type="similarity">
    <text evidence="6">Belongs to the bacterial secretin family.</text>
</comment>
<dbReference type="InterPro" id="IPR005644">
    <property type="entry name" value="NolW-like"/>
</dbReference>
<dbReference type="InterPro" id="IPR001775">
    <property type="entry name" value="GspD/PilQ"/>
</dbReference>
<feature type="domain" description="Secretin/TonB short N-terminal" evidence="8">
    <location>
        <begin position="61"/>
        <end position="109"/>
    </location>
</feature>
<reference evidence="10 12" key="3">
    <citation type="submission" date="2019-03" db="EMBL/GenBank/DDBJ databases">
        <authorList>
            <consortium name="Pathogen Informatics"/>
        </authorList>
    </citation>
    <scope>NUCLEOTIDE SEQUENCE [LARGE SCALE GENOMIC DNA]</scope>
    <source>
        <strain evidence="10 12">NCTC12282</strain>
    </source>
</reference>
<dbReference type="Pfam" id="PF00263">
    <property type="entry name" value="Secretin"/>
    <property type="match status" value="1"/>
</dbReference>
<dbReference type="EMBL" id="PDDX01000001">
    <property type="protein sequence ID" value="PHI27930.1"/>
    <property type="molecule type" value="Genomic_DNA"/>
</dbReference>
<gene>
    <name evidence="10" type="primary">pilQ</name>
    <name evidence="9" type="ORF">CRN84_00545</name>
    <name evidence="10" type="ORF">NCTC12282_00557</name>
</gene>
<dbReference type="NCBIfam" id="NF010083">
    <property type="entry name" value="PRK13568.1"/>
    <property type="match status" value="1"/>
</dbReference>
<evidence type="ECO:0000256" key="2">
    <source>
        <dbReference type="ARBA" id="ARBA00022448"/>
    </source>
</evidence>
<evidence type="ECO:0000256" key="7">
    <source>
        <dbReference type="RuleBase" id="RU004004"/>
    </source>
</evidence>
<dbReference type="GO" id="GO:0009306">
    <property type="term" value="P:protein secretion"/>
    <property type="evidence" value="ECO:0007669"/>
    <property type="project" value="InterPro"/>
</dbReference>
<dbReference type="PROSITE" id="PS00875">
    <property type="entry name" value="T2SP_D"/>
    <property type="match status" value="1"/>
</dbReference>
<dbReference type="Pfam" id="PF03958">
    <property type="entry name" value="Secretin_N"/>
    <property type="match status" value="1"/>
</dbReference>
<reference evidence="11" key="2">
    <citation type="submission" date="2017-09" db="EMBL/GenBank/DDBJ databases">
        <title>FDA dAtabase for Regulatory Grade micrObial Sequences (FDA-ARGOS): Supporting development and validation of Infectious Disease Dx tests.</title>
        <authorList>
            <person name="Minogue T."/>
            <person name="Wolcott M."/>
            <person name="Wasieloski L."/>
            <person name="Aguilar W."/>
            <person name="Moore D."/>
            <person name="Tallon L."/>
            <person name="Sadzewicz L."/>
            <person name="Ott S."/>
            <person name="Zhao X."/>
            <person name="Nagaraj S."/>
            <person name="Vavikolanu K."/>
            <person name="Aluvathingal J."/>
            <person name="Nadendla S."/>
            <person name="Sichtig H."/>
        </authorList>
    </citation>
    <scope>NUCLEOTIDE SEQUENCE [LARGE SCALE GENOMIC DNA]</scope>
    <source>
        <strain evidence="11">FDAARGOS_387</strain>
    </source>
</reference>
<dbReference type="InterPro" id="IPR004846">
    <property type="entry name" value="T2SS/T3SS_dom"/>
</dbReference>
<dbReference type="OrthoDB" id="9775455at2"/>
<dbReference type="InterPro" id="IPR051808">
    <property type="entry name" value="Type_IV_pilus_biogenesis"/>
</dbReference>
<dbReference type="PANTHER" id="PTHR30604:SF1">
    <property type="entry name" value="DNA UTILIZATION PROTEIN HOFQ"/>
    <property type="match status" value="1"/>
</dbReference>
<keyword evidence="11" id="KW-1185">Reference proteome</keyword>
<dbReference type="AlphaFoldDB" id="A0A2C6BUV1"/>
<keyword evidence="5" id="KW-0998">Cell outer membrane</keyword>
<dbReference type="PANTHER" id="PTHR30604">
    <property type="entry name" value="PROTEIN TRANSPORT PROTEIN HOFQ"/>
    <property type="match status" value="1"/>
</dbReference>
<dbReference type="EMBL" id="CAADJA010000002">
    <property type="protein sequence ID" value="VFS45674.1"/>
    <property type="molecule type" value="Genomic_DNA"/>
</dbReference>
<dbReference type="InterPro" id="IPR038591">
    <property type="entry name" value="NolW-like_sf"/>
</dbReference>
<sequence>MRFIRNLWISFAYTTALTIFSLFFTSALFAQPEQPNKPISLEFQDAPLSVILQALADYQHLNLVVMESVNGKLSIRLDNVPWKQALSVILKAGQLEVELDGNVMIVMPRQEREARRQHSEQIQQQRTAEQPLTTFKHIVRYADVTELAKMVNSQKGSLLSERGRVIADTRTNTIIVRDISHSLEAVRAFIQQVDYPQPQVLLTAYVVTMNHENLEELGVKWGLSSDTDLNSDAMRGKFNINLPVASPAGQVGFQVARLKGRFLNLELSALEAENNVDIIASPRLLTVNKQTASIKQGTEIPYEVSSGSSGATSIEFKQAVLGLEVTPRIFQGGRLELDLLISQNMPGKSLKKGDGGEILTIDTQEIKTQVSVSDGETIVLGGIFQQSKMSGMENVPFLGDIPLLGALFQRKSNKQNRRELVIFITPTIITPSPILSDNEIESG</sequence>
<accession>A0A2C6BUV1</accession>
<evidence type="ECO:0000313" key="10">
    <source>
        <dbReference type="EMBL" id="VFS45674.1"/>
    </source>
</evidence>
<reference evidence="9" key="1">
    <citation type="submission" date="2017-09" db="EMBL/GenBank/DDBJ databases">
        <title>FDA dAtabase for Regulatory Grade micrObial Sequences (FDA-ARGOS): Supporting development and validation of Infectious Disease Dx tests.</title>
        <authorList>
            <person name="Minogue T."/>
            <person name="Wolcott M."/>
            <person name="Wasieloski L."/>
            <person name="Aguilar W."/>
            <person name="Moore D."/>
            <person name="Tallon L.J."/>
            <person name="Sadzewicz L."/>
            <person name="Ott S."/>
            <person name="Zhao X."/>
            <person name="Nagaraj S."/>
            <person name="Vavikolanu K."/>
            <person name="Aluvathingal J."/>
            <person name="Nadendla S."/>
            <person name="Sichtig H."/>
        </authorList>
    </citation>
    <scope>NUCLEOTIDE SEQUENCE</scope>
    <source>
        <strain evidence="9">FDAARGOS_387</strain>
    </source>
</reference>
<dbReference type="Gene3D" id="3.30.1370.120">
    <property type="match status" value="1"/>
</dbReference>
<dbReference type="Gene3D" id="3.30.1370.130">
    <property type="match status" value="1"/>
</dbReference>
<dbReference type="InterPro" id="IPR011662">
    <property type="entry name" value="Secretin/TonB_short_N"/>
</dbReference>
<dbReference type="InterPro" id="IPR004845">
    <property type="entry name" value="T2SS_GspD_CS"/>
</dbReference>
<name>A0A2C6BUV1_9GAMM</name>
<protein>
    <submittedName>
        <fullName evidence="10">Type IV pilus biogenesis and competence protein pilQ</fullName>
    </submittedName>
    <submittedName>
        <fullName evidence="9">Type IV pilus secretin PilQ</fullName>
    </submittedName>
</protein>
<comment type="subcellular location">
    <subcellularLocation>
        <location evidence="7">Cell outer membrane</location>
    </subcellularLocation>
    <subcellularLocation>
        <location evidence="1">Membrane</location>
    </subcellularLocation>
</comment>